<organism evidence="4 5">
    <name type="scientific">Erpetoichthys calabaricus</name>
    <name type="common">Rope fish</name>
    <name type="synonym">Calamoichthys calabaricus</name>
    <dbReference type="NCBI Taxonomy" id="27687"/>
    <lineage>
        <taxon>Eukaryota</taxon>
        <taxon>Metazoa</taxon>
        <taxon>Chordata</taxon>
        <taxon>Craniata</taxon>
        <taxon>Vertebrata</taxon>
        <taxon>Euteleostomi</taxon>
        <taxon>Actinopterygii</taxon>
        <taxon>Polypteriformes</taxon>
        <taxon>Polypteridae</taxon>
        <taxon>Erpetoichthys</taxon>
    </lineage>
</organism>
<comment type="similarity">
    <text evidence="1">Belongs to the biotin--protein ligase family.</text>
</comment>
<reference evidence="4" key="3">
    <citation type="submission" date="2025-09" db="UniProtKB">
        <authorList>
            <consortium name="Ensembl"/>
        </authorList>
    </citation>
    <scope>IDENTIFICATION</scope>
</reference>
<accession>A0A8C4S472</accession>
<dbReference type="PANTHER" id="PTHR12835:SF5">
    <property type="entry name" value="BIOTIN--PROTEIN LIGASE"/>
    <property type="match status" value="1"/>
</dbReference>
<dbReference type="Gene3D" id="3.30.930.10">
    <property type="entry name" value="Bira Bifunctional Protein, Domain 2"/>
    <property type="match status" value="1"/>
</dbReference>
<dbReference type="GeneID" id="114650538"/>
<dbReference type="NCBIfam" id="TIGR00121">
    <property type="entry name" value="birA_ligase"/>
    <property type="match status" value="1"/>
</dbReference>
<dbReference type="PANTHER" id="PTHR12835">
    <property type="entry name" value="BIOTIN PROTEIN LIGASE"/>
    <property type="match status" value="1"/>
</dbReference>
<reference evidence="4" key="1">
    <citation type="submission" date="2021-06" db="EMBL/GenBank/DDBJ databases">
        <authorList>
            <consortium name="Wellcome Sanger Institute Data Sharing"/>
        </authorList>
    </citation>
    <scope>NUCLEOTIDE SEQUENCE [LARGE SCALE GENOMIC DNA]</scope>
</reference>
<dbReference type="Pfam" id="PF03099">
    <property type="entry name" value="BPL_LplA_LipB"/>
    <property type="match status" value="1"/>
</dbReference>
<dbReference type="InterPro" id="IPR045864">
    <property type="entry name" value="aa-tRNA-synth_II/BPL/LPL"/>
</dbReference>
<dbReference type="Ensembl" id="ENSECRT00000011625.1">
    <property type="protein sequence ID" value="ENSECRP00000011438.1"/>
    <property type="gene ID" value="ENSECRG00000007622.1"/>
</dbReference>
<evidence type="ECO:0000313" key="4">
    <source>
        <dbReference type="Ensembl" id="ENSECRP00000011438.1"/>
    </source>
</evidence>
<dbReference type="GO" id="GO:0004077">
    <property type="term" value="F:biotin--[biotin carboxyl-carrier protein] ligase activity"/>
    <property type="evidence" value="ECO:0007669"/>
    <property type="project" value="InterPro"/>
</dbReference>
<sequence>MLITLCYVYLWVRFQRCYTLVIKSTVHKFFRSNSFIFCSIVKPKTLQTQQSFSPHEGAVCLKLGTKGFFVTSSQLCYDLRNWTLLPRSSLIYFNSGPRTEQVTFVVEATSGYELNAHTVPSRKILKFSDYCSPLACSPGDPFKLIAQASVDNFSKLGAAFMEDRLQMDDGMVPDKIVSVQLEQSALTELEENDHVIAKKNNVNSVEGTDIETSEHKQISSELLEECSEQQSTYPQRNVQLVEHFEKDQNELQVNEFESKEDHHSEGHHLHLSSCHECLELENSTIESVKFASAENIPDLPDDYAGFDTEAVSYTVQSKRVNISGKPPNILIFTGSHKNEALKKYLQVKNVIGECISMDNYIIYQLQEEQILKDPWIENALLVVLATEQPIPEDLHKKFLTYLSKGGKILGLSSLFCFGAVHINLKDSLNSKISKMCYTKADESDVELNVLTSGKTFEKETDADKLYDVELWGHLLNKDKDMMIVRMPYGSEGGESILCQVRLEVAPDCADVKNPDEFNMLKVSNALRYEILTEILTALGLNCELSEVPQPSPLYLIARDEEVHNYFLKWLTTRLDIENILKSPKLSLKVTTKHEPKIEPAEDLIPLITQFFDFCSEHFNHHLYYENLQTKYLGKIVLFAEVTPTTMDLLDGLMLHLPQEMGLIAIATRQTKGKGRSGNVWLSPLGCAMFTLYVNIPLESKLGQRLPFLQHLVALAVVEAVRTLPGYEDINLRVKWPNDIYYSDLMKLGGVLVSSTIIGSTFHALVGCGFNVSNSNPTICINDLIVQYNKENRTDLSTLSVEQLISRTVTILENLISAFQEEGPSGVLPVYYKRWIHSGSKVQLWSEQGPQATVTGLDDYGFLQVQKSETDIVSVQPDGNSFDMLRNLIITKEH</sequence>
<evidence type="ECO:0000259" key="3">
    <source>
        <dbReference type="PROSITE" id="PS51733"/>
    </source>
</evidence>
<dbReference type="SUPFAM" id="SSF55681">
    <property type="entry name" value="Class II aaRS and biotin synthetases"/>
    <property type="match status" value="1"/>
</dbReference>
<evidence type="ECO:0000313" key="5">
    <source>
        <dbReference type="Proteomes" id="UP000694620"/>
    </source>
</evidence>
<dbReference type="RefSeq" id="XP_028656062.1">
    <property type="nucleotide sequence ID" value="XM_028800229.2"/>
</dbReference>
<evidence type="ECO:0000256" key="1">
    <source>
        <dbReference type="ARBA" id="ARBA00009934"/>
    </source>
</evidence>
<reference evidence="4" key="2">
    <citation type="submission" date="2025-08" db="UniProtKB">
        <authorList>
            <consortium name="Ensembl"/>
        </authorList>
    </citation>
    <scope>IDENTIFICATION</scope>
</reference>
<dbReference type="OrthoDB" id="10250105at2759"/>
<dbReference type="InterPro" id="IPR004143">
    <property type="entry name" value="BPL_LPL_catalytic"/>
</dbReference>
<protein>
    <submittedName>
        <fullName evidence="4">Holocarboxylase synthetase</fullName>
    </submittedName>
</protein>
<proteinExistence type="inferred from homology"/>
<name>A0A8C4S472_ERPCA</name>
<feature type="domain" description="BPL/LPL catalytic" evidence="3">
    <location>
        <begin position="621"/>
        <end position="819"/>
    </location>
</feature>
<dbReference type="CDD" id="cd16442">
    <property type="entry name" value="BPL"/>
    <property type="match status" value="1"/>
</dbReference>
<dbReference type="PROSITE" id="PS51733">
    <property type="entry name" value="BPL_LPL_CATALYTIC"/>
    <property type="match status" value="1"/>
</dbReference>
<dbReference type="InterPro" id="IPR004408">
    <property type="entry name" value="Biotin_CoA_COase_ligase"/>
</dbReference>
<gene>
    <name evidence="4" type="primary">HLCS</name>
</gene>
<keyword evidence="2" id="KW-0436">Ligase</keyword>
<evidence type="ECO:0000256" key="2">
    <source>
        <dbReference type="ARBA" id="ARBA00022598"/>
    </source>
</evidence>
<dbReference type="GO" id="GO:0005737">
    <property type="term" value="C:cytoplasm"/>
    <property type="evidence" value="ECO:0007669"/>
    <property type="project" value="TreeGrafter"/>
</dbReference>
<dbReference type="GeneTree" id="ENSGT00390000002960"/>
<dbReference type="Proteomes" id="UP000694620">
    <property type="component" value="Chromosome 4"/>
</dbReference>
<dbReference type="AlphaFoldDB" id="A0A8C4S472"/>
<keyword evidence="5" id="KW-1185">Reference proteome</keyword>